<sequence length="247" mass="24849">MTIRLLSAALVAGFLAACVASGLQFALTSPLILRAERYEQGGPPHAQGASDQVASLIVLAHSGHSAEAAPAGEEWQPGPGLPRLAFTALATLVSGVGYALLLGAILVADGRRITPGEALRFAVGGFLAASLAPAIGLPPELPGMGGEALELRQAWWVATALATGAGLYLLATRRGALAVALALVLIVAPHLWGAPHAGEGGGALPATMAAQFAARSLAVSFAFWAVLGLAFGWAWEAVARSRAGAAA</sequence>
<dbReference type="NCBIfam" id="TIGR02458">
    <property type="entry name" value="CbtA"/>
    <property type="match status" value="1"/>
</dbReference>
<keyword evidence="1" id="KW-0472">Membrane</keyword>
<dbReference type="RefSeq" id="WP_238235077.1">
    <property type="nucleotide sequence ID" value="NZ_BPQQ01000022.1"/>
</dbReference>
<reference evidence="2" key="2">
    <citation type="submission" date="2021-08" db="EMBL/GenBank/DDBJ databases">
        <authorList>
            <person name="Tani A."/>
            <person name="Ola A."/>
            <person name="Ogura Y."/>
            <person name="Katsura K."/>
            <person name="Hayashi T."/>
        </authorList>
    </citation>
    <scope>NUCLEOTIDE SEQUENCE</scope>
    <source>
        <strain evidence="2">DSM 17168</strain>
    </source>
</reference>
<evidence type="ECO:0000256" key="1">
    <source>
        <dbReference type="SAM" id="Phobius"/>
    </source>
</evidence>
<organism evidence="2 3">
    <name type="scientific">Methylobacterium isbiliense</name>
    <dbReference type="NCBI Taxonomy" id="315478"/>
    <lineage>
        <taxon>Bacteria</taxon>
        <taxon>Pseudomonadati</taxon>
        <taxon>Pseudomonadota</taxon>
        <taxon>Alphaproteobacteria</taxon>
        <taxon>Hyphomicrobiales</taxon>
        <taxon>Methylobacteriaceae</taxon>
        <taxon>Methylobacterium</taxon>
    </lineage>
</organism>
<dbReference type="PROSITE" id="PS51257">
    <property type="entry name" value="PROKAR_LIPOPROTEIN"/>
    <property type="match status" value="1"/>
</dbReference>
<feature type="transmembrane region" description="Helical" evidence="1">
    <location>
        <begin position="119"/>
        <end position="138"/>
    </location>
</feature>
<gene>
    <name evidence="2" type="ORF">GMJLKIPL_2117</name>
</gene>
<feature type="transmembrane region" description="Helical" evidence="1">
    <location>
        <begin position="212"/>
        <end position="235"/>
    </location>
</feature>
<evidence type="ECO:0000313" key="3">
    <source>
        <dbReference type="Proteomes" id="UP001055153"/>
    </source>
</evidence>
<keyword evidence="3" id="KW-1185">Reference proteome</keyword>
<dbReference type="InterPro" id="IPR012666">
    <property type="entry name" value="CbtA_put"/>
</dbReference>
<feature type="transmembrane region" description="Helical" evidence="1">
    <location>
        <begin position="153"/>
        <end position="170"/>
    </location>
</feature>
<feature type="transmembrane region" description="Helical" evidence="1">
    <location>
        <begin position="175"/>
        <end position="192"/>
    </location>
</feature>
<dbReference type="EMBL" id="BPQQ01000022">
    <property type="protein sequence ID" value="GJE00199.1"/>
    <property type="molecule type" value="Genomic_DNA"/>
</dbReference>
<dbReference type="Pfam" id="PF09490">
    <property type="entry name" value="CbtA"/>
    <property type="match status" value="1"/>
</dbReference>
<protein>
    <recommendedName>
        <fullName evidence="4">Cobalt transporter subunit CbtA</fullName>
    </recommendedName>
</protein>
<dbReference type="Proteomes" id="UP001055153">
    <property type="component" value="Unassembled WGS sequence"/>
</dbReference>
<evidence type="ECO:0008006" key="4">
    <source>
        <dbReference type="Google" id="ProtNLM"/>
    </source>
</evidence>
<evidence type="ECO:0000313" key="2">
    <source>
        <dbReference type="EMBL" id="GJE00199.1"/>
    </source>
</evidence>
<keyword evidence="1" id="KW-1133">Transmembrane helix</keyword>
<name>A0ABQ4SCE5_9HYPH</name>
<keyword evidence="1" id="KW-0812">Transmembrane</keyword>
<reference evidence="2" key="1">
    <citation type="journal article" date="2021" name="Front. Microbiol.">
        <title>Comprehensive Comparative Genomics and Phenotyping of Methylobacterium Species.</title>
        <authorList>
            <person name="Alessa O."/>
            <person name="Ogura Y."/>
            <person name="Fujitani Y."/>
            <person name="Takami H."/>
            <person name="Hayashi T."/>
            <person name="Sahin N."/>
            <person name="Tani A."/>
        </authorList>
    </citation>
    <scope>NUCLEOTIDE SEQUENCE</scope>
    <source>
        <strain evidence="2">DSM 17168</strain>
    </source>
</reference>
<comment type="caution">
    <text evidence="2">The sequence shown here is derived from an EMBL/GenBank/DDBJ whole genome shotgun (WGS) entry which is preliminary data.</text>
</comment>
<proteinExistence type="predicted"/>
<accession>A0ABQ4SCE5</accession>
<feature type="transmembrane region" description="Helical" evidence="1">
    <location>
        <begin position="84"/>
        <end position="107"/>
    </location>
</feature>